<dbReference type="RefSeq" id="WP_007684288.1">
    <property type="nucleotide sequence ID" value="NZ_CP013070.1"/>
</dbReference>
<reference evidence="5 6" key="1">
    <citation type="journal article" date="2012" name="J. Bacteriol.">
        <title>Genome sequence of Sphingobium indicum B90A, a hexachlorocyclohexane-degrading bacterium.</title>
        <authorList>
            <person name="Anand S."/>
            <person name="Sangwan N."/>
            <person name="Lata P."/>
            <person name="Kaur J."/>
            <person name="Dua A."/>
            <person name="Singh A.K."/>
            <person name="Verma M."/>
            <person name="Kaur J."/>
            <person name="Khurana J.P."/>
            <person name="Khurana P."/>
            <person name="Mathur S."/>
            <person name="Lal R."/>
        </authorList>
    </citation>
    <scope>NUCLEOTIDE SEQUENCE [LARGE SCALE GENOMIC DNA]</scope>
    <source>
        <strain evidence="6">DSM 16412 / CCM 7286 / MTCC 6364 / B90A</strain>
    </source>
</reference>
<dbReference type="InterPro" id="IPR043128">
    <property type="entry name" value="Rev_trsase/Diguanyl_cyclase"/>
</dbReference>
<dbReference type="PANTHER" id="PTHR45138">
    <property type="entry name" value="REGULATORY COMPONENTS OF SENSORY TRANSDUCTION SYSTEM"/>
    <property type="match status" value="1"/>
</dbReference>
<dbReference type="EC" id="2.7.7.65" evidence="1"/>
<dbReference type="KEGG" id="sinb:SIDU_02870"/>
<feature type="domain" description="GGDEF" evidence="4">
    <location>
        <begin position="239"/>
        <end position="372"/>
    </location>
</feature>
<dbReference type="Gene3D" id="3.30.70.270">
    <property type="match status" value="1"/>
</dbReference>
<organism evidence="5 6">
    <name type="scientific">Sphingobium indicum (strain DSM 16412 / CCM 7286 / MTCC 6364 / B90A)</name>
    <dbReference type="NCBI Taxonomy" id="861109"/>
    <lineage>
        <taxon>Bacteria</taxon>
        <taxon>Pseudomonadati</taxon>
        <taxon>Pseudomonadota</taxon>
        <taxon>Alphaproteobacteria</taxon>
        <taxon>Sphingomonadales</taxon>
        <taxon>Sphingomonadaceae</taxon>
        <taxon>Sphingobium</taxon>
    </lineage>
</organism>
<dbReference type="InterPro" id="IPR000160">
    <property type="entry name" value="GGDEF_dom"/>
</dbReference>
<dbReference type="SMART" id="SM00267">
    <property type="entry name" value="GGDEF"/>
    <property type="match status" value="1"/>
</dbReference>
<sequence>MGENFAFFLPVMMASFGVVFAFVWTLGIRAAGYWSAAYLCVAGGFAVPAGFALLPTPLWGFVADLLFASGFLLFSQALLERWRPNWLLRARIAIWALSVLLCAMSLLLDNLPFELVSSDFGCFLLIGLPLIAGRDRLDNWSDGALFGAAALVALDNLMRGSTVPLTLSSDSFLNSDYAFLMQALACVLGLFLALAALAANMLDLLACYRRDALHDPLSGLLNRRGFDDAIGQRTRKLPTQGSLIVCDIDHFKTINDAHGHALGDRVIVALARILMEFAPADAITARFGGEEFIMFLPDADAARAATTANDIRESVAREVASQLGLSRPLTASFGLSAVQPGDAAIHDAIARADAALYEAKTHGRNRVCVRRALAVPDAPAAILKSRARSG</sequence>
<dbReference type="GO" id="GO:0052621">
    <property type="term" value="F:diguanylate cyclase activity"/>
    <property type="evidence" value="ECO:0007669"/>
    <property type="project" value="UniProtKB-EC"/>
</dbReference>
<dbReference type="InterPro" id="IPR029787">
    <property type="entry name" value="Nucleotide_cyclase"/>
</dbReference>
<dbReference type="NCBIfam" id="TIGR00254">
    <property type="entry name" value="GGDEF"/>
    <property type="match status" value="1"/>
</dbReference>
<protein>
    <recommendedName>
        <fullName evidence="1">diguanylate cyclase</fullName>
        <ecNumber evidence="1">2.7.7.65</ecNumber>
    </recommendedName>
</protein>
<keyword evidence="3" id="KW-0812">Transmembrane</keyword>
<dbReference type="PANTHER" id="PTHR45138:SF9">
    <property type="entry name" value="DIGUANYLATE CYCLASE DGCM-RELATED"/>
    <property type="match status" value="1"/>
</dbReference>
<dbReference type="CDD" id="cd01949">
    <property type="entry name" value="GGDEF"/>
    <property type="match status" value="1"/>
</dbReference>
<dbReference type="FunFam" id="3.30.70.270:FF:000001">
    <property type="entry name" value="Diguanylate cyclase domain protein"/>
    <property type="match status" value="1"/>
</dbReference>
<keyword evidence="3" id="KW-0472">Membrane</keyword>
<keyword evidence="3" id="KW-1133">Transmembrane helix</keyword>
<evidence type="ECO:0000256" key="1">
    <source>
        <dbReference type="ARBA" id="ARBA00012528"/>
    </source>
</evidence>
<dbReference type="PROSITE" id="PS50887">
    <property type="entry name" value="GGDEF"/>
    <property type="match status" value="1"/>
</dbReference>
<evidence type="ECO:0000313" key="5">
    <source>
        <dbReference type="EMBL" id="APL93545.1"/>
    </source>
</evidence>
<dbReference type="InterPro" id="IPR050469">
    <property type="entry name" value="Diguanylate_Cyclase"/>
</dbReference>
<evidence type="ECO:0000259" key="4">
    <source>
        <dbReference type="PROSITE" id="PS50887"/>
    </source>
</evidence>
<dbReference type="SUPFAM" id="SSF55073">
    <property type="entry name" value="Nucleotide cyclase"/>
    <property type="match status" value="1"/>
</dbReference>
<evidence type="ECO:0000256" key="3">
    <source>
        <dbReference type="SAM" id="Phobius"/>
    </source>
</evidence>
<feature type="transmembrane region" description="Helical" evidence="3">
    <location>
        <begin position="33"/>
        <end position="52"/>
    </location>
</feature>
<evidence type="ECO:0000256" key="2">
    <source>
        <dbReference type="ARBA" id="ARBA00034247"/>
    </source>
</evidence>
<gene>
    <name evidence="5" type="ORF">SIDU_02870</name>
</gene>
<feature type="transmembrane region" description="Helical" evidence="3">
    <location>
        <begin position="86"/>
        <end position="107"/>
    </location>
</feature>
<feature type="transmembrane region" description="Helical" evidence="3">
    <location>
        <begin position="179"/>
        <end position="202"/>
    </location>
</feature>
<evidence type="ECO:0000313" key="6">
    <source>
        <dbReference type="Proteomes" id="UP000004550"/>
    </source>
</evidence>
<dbReference type="AlphaFoldDB" id="A0A1L5BKW9"/>
<dbReference type="Proteomes" id="UP000004550">
    <property type="component" value="Chromosome"/>
</dbReference>
<feature type="transmembrane region" description="Helical" evidence="3">
    <location>
        <begin position="58"/>
        <end position="79"/>
    </location>
</feature>
<dbReference type="EMBL" id="CP013070">
    <property type="protein sequence ID" value="APL93545.1"/>
    <property type="molecule type" value="Genomic_DNA"/>
</dbReference>
<accession>A0A1L5BKW9</accession>
<proteinExistence type="predicted"/>
<dbReference type="Pfam" id="PF00990">
    <property type="entry name" value="GGDEF"/>
    <property type="match status" value="1"/>
</dbReference>
<comment type="catalytic activity">
    <reaction evidence="2">
        <text>2 GTP = 3',3'-c-di-GMP + 2 diphosphate</text>
        <dbReference type="Rhea" id="RHEA:24898"/>
        <dbReference type="ChEBI" id="CHEBI:33019"/>
        <dbReference type="ChEBI" id="CHEBI:37565"/>
        <dbReference type="ChEBI" id="CHEBI:58805"/>
        <dbReference type="EC" id="2.7.7.65"/>
    </reaction>
</comment>
<name>A0A1L5BKW9_SPHIB</name>
<feature type="transmembrane region" description="Helical" evidence="3">
    <location>
        <begin position="6"/>
        <end position="26"/>
    </location>
</feature>